<dbReference type="Proteomes" id="UP001189429">
    <property type="component" value="Unassembled WGS sequence"/>
</dbReference>
<sequence>AAAVEEAGARVAARARVGRRTEPEALQRAQEALRRLQEGVRRLQEALRRAQRLFREAQGGRRNASPRRVLWPAPVPIARPCGARAYIPPSAEAAGGDHARDRGPPPPPQTS</sequence>
<evidence type="ECO:0000256" key="1">
    <source>
        <dbReference type="SAM" id="Coils"/>
    </source>
</evidence>
<feature type="coiled-coil region" evidence="1">
    <location>
        <begin position="26"/>
        <end position="60"/>
    </location>
</feature>
<evidence type="ECO:0000313" key="3">
    <source>
        <dbReference type="EMBL" id="CAK0799858.1"/>
    </source>
</evidence>
<evidence type="ECO:0000313" key="4">
    <source>
        <dbReference type="Proteomes" id="UP001189429"/>
    </source>
</evidence>
<feature type="non-terminal residue" evidence="3">
    <location>
        <position position="111"/>
    </location>
</feature>
<keyword evidence="1" id="KW-0175">Coiled coil</keyword>
<reference evidence="3" key="1">
    <citation type="submission" date="2023-10" db="EMBL/GenBank/DDBJ databases">
        <authorList>
            <person name="Chen Y."/>
            <person name="Shah S."/>
            <person name="Dougan E. K."/>
            <person name="Thang M."/>
            <person name="Chan C."/>
        </authorList>
    </citation>
    <scope>NUCLEOTIDE SEQUENCE [LARGE SCALE GENOMIC DNA]</scope>
</reference>
<name>A0ABN9Q2G0_9DINO</name>
<gene>
    <name evidence="3" type="ORF">PCOR1329_LOCUS8182</name>
</gene>
<feature type="non-terminal residue" evidence="3">
    <location>
        <position position="1"/>
    </location>
</feature>
<protein>
    <submittedName>
        <fullName evidence="3">Uncharacterized protein</fullName>
    </submittedName>
</protein>
<dbReference type="EMBL" id="CAUYUJ010002231">
    <property type="protein sequence ID" value="CAK0799858.1"/>
    <property type="molecule type" value="Genomic_DNA"/>
</dbReference>
<evidence type="ECO:0000256" key="2">
    <source>
        <dbReference type="SAM" id="MobiDB-lite"/>
    </source>
</evidence>
<feature type="region of interest" description="Disordered" evidence="2">
    <location>
        <begin position="86"/>
        <end position="111"/>
    </location>
</feature>
<comment type="caution">
    <text evidence="3">The sequence shown here is derived from an EMBL/GenBank/DDBJ whole genome shotgun (WGS) entry which is preliminary data.</text>
</comment>
<keyword evidence="4" id="KW-1185">Reference proteome</keyword>
<proteinExistence type="predicted"/>
<accession>A0ABN9Q2G0</accession>
<organism evidence="3 4">
    <name type="scientific">Prorocentrum cordatum</name>
    <dbReference type="NCBI Taxonomy" id="2364126"/>
    <lineage>
        <taxon>Eukaryota</taxon>
        <taxon>Sar</taxon>
        <taxon>Alveolata</taxon>
        <taxon>Dinophyceae</taxon>
        <taxon>Prorocentrales</taxon>
        <taxon>Prorocentraceae</taxon>
        <taxon>Prorocentrum</taxon>
    </lineage>
</organism>